<keyword evidence="3" id="KW-1185">Reference proteome</keyword>
<reference evidence="2 3" key="1">
    <citation type="submission" date="2016-10" db="EMBL/GenBank/DDBJ databases">
        <authorList>
            <person name="de Groot N.N."/>
        </authorList>
    </citation>
    <scope>NUCLEOTIDE SEQUENCE [LARGE SCALE GENOMIC DNA]</scope>
    <source>
        <strain evidence="2 3">DSM 7343</strain>
    </source>
</reference>
<evidence type="ECO:0008006" key="4">
    <source>
        <dbReference type="Google" id="ProtNLM"/>
    </source>
</evidence>
<keyword evidence="1" id="KW-0732">Signal</keyword>
<sequence length="139" mass="15374">MKKMIILALLALSVSLNAMAMKSMDHSSMDMGGVIMLQDDEVEGVKAAAHLMDMKDGMGRMLMVMFTDVKSGALINEGQCAVKVESPDQKISNPQMMMMSDNMFNSGVKLEQKGNYKFTIGTKLSDGQKRSFNFNYVNQ</sequence>
<dbReference type="Proteomes" id="UP000199409">
    <property type="component" value="Unassembled WGS sequence"/>
</dbReference>
<evidence type="ECO:0000256" key="1">
    <source>
        <dbReference type="SAM" id="SignalP"/>
    </source>
</evidence>
<protein>
    <recommendedName>
        <fullName evidence="4">Copper binding protein CusF</fullName>
    </recommendedName>
</protein>
<dbReference type="RefSeq" id="WP_092344686.1">
    <property type="nucleotide sequence ID" value="NZ_FNQN01000002.1"/>
</dbReference>
<evidence type="ECO:0000313" key="2">
    <source>
        <dbReference type="EMBL" id="SDZ89832.1"/>
    </source>
</evidence>
<dbReference type="STRING" id="37625.SAMN05660420_00645"/>
<dbReference type="OrthoDB" id="5397223at2"/>
<organism evidence="2 3">
    <name type="scientific">Desulfuromusa kysingii</name>
    <dbReference type="NCBI Taxonomy" id="37625"/>
    <lineage>
        <taxon>Bacteria</taxon>
        <taxon>Pseudomonadati</taxon>
        <taxon>Thermodesulfobacteriota</taxon>
        <taxon>Desulfuromonadia</taxon>
        <taxon>Desulfuromonadales</taxon>
        <taxon>Geopsychrobacteraceae</taxon>
        <taxon>Desulfuromusa</taxon>
    </lineage>
</organism>
<evidence type="ECO:0000313" key="3">
    <source>
        <dbReference type="Proteomes" id="UP000199409"/>
    </source>
</evidence>
<accession>A0A1H3WTY4</accession>
<proteinExistence type="predicted"/>
<gene>
    <name evidence="2" type="ORF">SAMN05660420_00645</name>
</gene>
<dbReference type="EMBL" id="FNQN01000002">
    <property type="protein sequence ID" value="SDZ89832.1"/>
    <property type="molecule type" value="Genomic_DNA"/>
</dbReference>
<name>A0A1H3WTY4_9BACT</name>
<feature type="chain" id="PRO_5011592954" description="Copper binding protein CusF" evidence="1">
    <location>
        <begin position="21"/>
        <end position="139"/>
    </location>
</feature>
<feature type="signal peptide" evidence="1">
    <location>
        <begin position="1"/>
        <end position="20"/>
    </location>
</feature>
<dbReference type="AlphaFoldDB" id="A0A1H3WTY4"/>